<keyword evidence="2" id="KW-0472">Membrane</keyword>
<keyword evidence="2" id="KW-1133">Transmembrane helix</keyword>
<evidence type="ECO:0000313" key="4">
    <source>
        <dbReference type="Proteomes" id="UP000053171"/>
    </source>
</evidence>
<organism evidence="3 4">
    <name type="scientific">Rothia kristinae</name>
    <dbReference type="NCBI Taxonomy" id="37923"/>
    <lineage>
        <taxon>Bacteria</taxon>
        <taxon>Bacillati</taxon>
        <taxon>Actinomycetota</taxon>
        <taxon>Actinomycetes</taxon>
        <taxon>Micrococcales</taxon>
        <taxon>Micrococcaceae</taxon>
        <taxon>Rothia</taxon>
    </lineage>
</organism>
<comment type="caution">
    <text evidence="3">The sequence shown here is derived from an EMBL/GenBank/DDBJ whole genome shotgun (WGS) entry which is preliminary data.</text>
</comment>
<reference evidence="3" key="1">
    <citation type="submission" date="2016-06" db="EMBL/GenBank/DDBJ databases">
        <title>Identification of putative biosynthetic pathways for the production of bioactive secondary metabolites by the marine actinomycete Kocuria kristinae RUTW2-3.</title>
        <authorList>
            <person name="Waterworth S.C."/>
            <person name="Walmsley T.A."/>
            <person name="Matongo T."/>
            <person name="Davies-Coleman M.T."/>
            <person name="Dorrington R.A."/>
        </authorList>
    </citation>
    <scope>NUCLEOTIDE SEQUENCE [LARGE SCALE GENOMIC DNA]</scope>
    <source>
        <strain evidence="3">RUTW2-3</strain>
    </source>
</reference>
<gene>
    <name evidence="3" type="ORF">AN277_0201340</name>
</gene>
<evidence type="ECO:0000313" key="3">
    <source>
        <dbReference type="EMBL" id="OAX52635.1"/>
    </source>
</evidence>
<proteinExistence type="predicted"/>
<feature type="transmembrane region" description="Helical" evidence="2">
    <location>
        <begin position="39"/>
        <end position="60"/>
    </location>
</feature>
<dbReference type="Proteomes" id="UP000053171">
    <property type="component" value="Unassembled WGS sequence"/>
</dbReference>
<keyword evidence="4" id="KW-1185">Reference proteome</keyword>
<keyword evidence="2" id="KW-0812">Transmembrane</keyword>
<evidence type="ECO:0000256" key="2">
    <source>
        <dbReference type="SAM" id="Phobius"/>
    </source>
</evidence>
<feature type="region of interest" description="Disordered" evidence="1">
    <location>
        <begin position="1"/>
        <end position="27"/>
    </location>
</feature>
<dbReference type="AlphaFoldDB" id="A0A199NUY7"/>
<name>A0A199NUY7_9MICC</name>
<sequence length="100" mass="10370">MEDMNTTASTTPVSTTRREEPDFGASKTRITTGRRRTSLLRRLSGVGAIALLAVGGVGALSPAEASQAHVKQANYSVVTTATTTTTTTESSAASTGRPRD</sequence>
<protein>
    <submittedName>
        <fullName evidence="3">Uncharacterized protein</fullName>
    </submittedName>
</protein>
<evidence type="ECO:0000256" key="1">
    <source>
        <dbReference type="SAM" id="MobiDB-lite"/>
    </source>
</evidence>
<feature type="compositionally biased region" description="Low complexity" evidence="1">
    <location>
        <begin position="1"/>
        <end position="15"/>
    </location>
</feature>
<accession>A0A199NUY7</accession>
<dbReference type="EMBL" id="LJBJ02000002">
    <property type="protein sequence ID" value="OAX52635.1"/>
    <property type="molecule type" value="Genomic_DNA"/>
</dbReference>